<dbReference type="SMART" id="SM00387">
    <property type="entry name" value="HATPase_c"/>
    <property type="match status" value="1"/>
</dbReference>
<evidence type="ECO:0000259" key="7">
    <source>
        <dbReference type="PROSITE" id="PS50109"/>
    </source>
</evidence>
<proteinExistence type="predicted"/>
<dbReference type="Proteomes" id="UP001546774">
    <property type="component" value="Unassembled WGS sequence"/>
</dbReference>
<keyword evidence="4" id="KW-0418">Kinase</keyword>
<sequence length="266" mass="29864">MNKEDSFYMDTLEKTQPETFDFINHLSEQCHSELSFASHEINNQLSFIRSSYQLISKKHPETKDFPFWAELGDAVNHIISYMERTGLYRYSFKYVPAKLNLTEFLYSLPDVFDEQFPNRANAFQFDTDTHNIFICADSNRLLSAFLELLSNAAEADNSCGSIQIHSHVNACGHTVTVSVTGKGSLSEINPSEMQTNPLIDADAPLTAQLSTPFFSTKENHAGLGLSIVAQVCHTHHAGFELYSRNGFTTAGITFPILAMDDMRNTI</sequence>
<keyword evidence="6" id="KW-0902">Two-component regulatory system</keyword>
<dbReference type="InterPro" id="IPR005467">
    <property type="entry name" value="His_kinase_dom"/>
</dbReference>
<comment type="caution">
    <text evidence="8">The sequence shown here is derived from an EMBL/GenBank/DDBJ whole genome shotgun (WGS) entry which is preliminary data.</text>
</comment>
<keyword evidence="1" id="KW-0597">Phosphoprotein</keyword>
<evidence type="ECO:0000256" key="5">
    <source>
        <dbReference type="ARBA" id="ARBA00022840"/>
    </source>
</evidence>
<keyword evidence="5 8" id="KW-0067">ATP-binding</keyword>
<evidence type="ECO:0000256" key="2">
    <source>
        <dbReference type="ARBA" id="ARBA00022679"/>
    </source>
</evidence>
<keyword evidence="3" id="KW-0547">Nucleotide-binding</keyword>
<evidence type="ECO:0000313" key="8">
    <source>
        <dbReference type="EMBL" id="MEQ2555544.1"/>
    </source>
</evidence>
<dbReference type="PROSITE" id="PS50109">
    <property type="entry name" value="HIS_KIN"/>
    <property type="match status" value="1"/>
</dbReference>
<organism evidence="8 9">
    <name type="scientific">Lachnospira intestinalis</name>
    <dbReference type="NCBI Taxonomy" id="3133158"/>
    <lineage>
        <taxon>Bacteria</taxon>
        <taxon>Bacillati</taxon>
        <taxon>Bacillota</taxon>
        <taxon>Clostridia</taxon>
        <taxon>Lachnospirales</taxon>
        <taxon>Lachnospiraceae</taxon>
        <taxon>Lachnospira</taxon>
    </lineage>
</organism>
<evidence type="ECO:0000256" key="4">
    <source>
        <dbReference type="ARBA" id="ARBA00022777"/>
    </source>
</evidence>
<evidence type="ECO:0000256" key="6">
    <source>
        <dbReference type="ARBA" id="ARBA00023012"/>
    </source>
</evidence>
<dbReference type="PANTHER" id="PTHR43065:SF10">
    <property type="entry name" value="PEROXIDE STRESS-ACTIVATED HISTIDINE KINASE MAK3"/>
    <property type="match status" value="1"/>
</dbReference>
<evidence type="ECO:0000313" key="9">
    <source>
        <dbReference type="Proteomes" id="UP001546774"/>
    </source>
</evidence>
<reference evidence="8" key="1">
    <citation type="submission" date="2024-03" db="EMBL/GenBank/DDBJ databases">
        <title>Human intestinal bacterial collection.</title>
        <authorList>
            <person name="Pauvert C."/>
            <person name="Hitch T.C.A."/>
            <person name="Clavel T."/>
        </authorList>
    </citation>
    <scope>NUCLEOTIDE SEQUENCE [LARGE SCALE GENOMIC DNA]</scope>
    <source>
        <strain evidence="8">CLA-AA-H89B</strain>
    </source>
</reference>
<evidence type="ECO:0000256" key="1">
    <source>
        <dbReference type="ARBA" id="ARBA00022553"/>
    </source>
</evidence>
<dbReference type="InterPro" id="IPR003594">
    <property type="entry name" value="HATPase_dom"/>
</dbReference>
<evidence type="ECO:0000256" key="3">
    <source>
        <dbReference type="ARBA" id="ARBA00022741"/>
    </source>
</evidence>
<keyword evidence="9" id="KW-1185">Reference proteome</keyword>
<dbReference type="PANTHER" id="PTHR43065">
    <property type="entry name" value="SENSOR HISTIDINE KINASE"/>
    <property type="match status" value="1"/>
</dbReference>
<dbReference type="Gene3D" id="3.30.565.10">
    <property type="entry name" value="Histidine kinase-like ATPase, C-terminal domain"/>
    <property type="match status" value="1"/>
</dbReference>
<dbReference type="InterPro" id="IPR036890">
    <property type="entry name" value="HATPase_C_sf"/>
</dbReference>
<accession>A0ABV1H767</accession>
<dbReference type="SUPFAM" id="SSF55874">
    <property type="entry name" value="ATPase domain of HSP90 chaperone/DNA topoisomerase II/histidine kinase"/>
    <property type="match status" value="1"/>
</dbReference>
<dbReference type="Pfam" id="PF02518">
    <property type="entry name" value="HATPase_c"/>
    <property type="match status" value="1"/>
</dbReference>
<dbReference type="GO" id="GO:0005524">
    <property type="term" value="F:ATP binding"/>
    <property type="evidence" value="ECO:0007669"/>
    <property type="project" value="UniProtKB-KW"/>
</dbReference>
<name>A0ABV1H767_9FIRM</name>
<protein>
    <submittedName>
        <fullName evidence="8">ATP-binding protein</fullName>
    </submittedName>
</protein>
<keyword evidence="2" id="KW-0808">Transferase</keyword>
<gene>
    <name evidence="8" type="ORF">WMO37_11095</name>
</gene>
<dbReference type="EMBL" id="JBBMFS010000009">
    <property type="protein sequence ID" value="MEQ2555544.1"/>
    <property type="molecule type" value="Genomic_DNA"/>
</dbReference>
<feature type="domain" description="Histidine kinase" evidence="7">
    <location>
        <begin position="36"/>
        <end position="258"/>
    </location>
</feature>